<dbReference type="AlphaFoldDB" id="A0A1B0DHW8"/>
<name>A0A1B0DHW8_PHLPP</name>
<reference evidence="2" key="1">
    <citation type="submission" date="2022-08" db="UniProtKB">
        <authorList>
            <consortium name="EnsemblMetazoa"/>
        </authorList>
    </citation>
    <scope>IDENTIFICATION</scope>
    <source>
        <strain evidence="2">Israel</strain>
    </source>
</reference>
<dbReference type="VEuPathDB" id="VectorBase:PPAPM1_003968"/>
<evidence type="ECO:0000313" key="2">
    <source>
        <dbReference type="EnsemblMetazoa" id="PPAI007752-PA"/>
    </source>
</evidence>
<evidence type="ECO:0000313" key="3">
    <source>
        <dbReference type="Proteomes" id="UP000092462"/>
    </source>
</evidence>
<dbReference type="EMBL" id="AJVK01061689">
    <property type="status" value="NOT_ANNOTATED_CDS"/>
    <property type="molecule type" value="Genomic_DNA"/>
</dbReference>
<organism evidence="2 3">
    <name type="scientific">Phlebotomus papatasi</name>
    <name type="common">Sandfly</name>
    <dbReference type="NCBI Taxonomy" id="29031"/>
    <lineage>
        <taxon>Eukaryota</taxon>
        <taxon>Metazoa</taxon>
        <taxon>Ecdysozoa</taxon>
        <taxon>Arthropoda</taxon>
        <taxon>Hexapoda</taxon>
        <taxon>Insecta</taxon>
        <taxon>Pterygota</taxon>
        <taxon>Neoptera</taxon>
        <taxon>Endopterygota</taxon>
        <taxon>Diptera</taxon>
        <taxon>Nematocera</taxon>
        <taxon>Psychodoidea</taxon>
        <taxon>Psychodidae</taxon>
        <taxon>Phlebotomus</taxon>
        <taxon>Phlebotomus</taxon>
    </lineage>
</organism>
<keyword evidence="3" id="KW-1185">Reference proteome</keyword>
<feature type="region of interest" description="Disordered" evidence="1">
    <location>
        <begin position="1"/>
        <end position="34"/>
    </location>
</feature>
<accession>A0A1B0DHW8</accession>
<dbReference type="EnsemblMetazoa" id="PPAI007752-RA">
    <property type="protein sequence ID" value="PPAI007752-PA"/>
    <property type="gene ID" value="PPAI007752"/>
</dbReference>
<feature type="compositionally biased region" description="Gly residues" evidence="1">
    <location>
        <begin position="1"/>
        <end position="15"/>
    </location>
</feature>
<protein>
    <submittedName>
        <fullName evidence="2">Uncharacterized protein</fullName>
    </submittedName>
</protein>
<proteinExistence type="predicted"/>
<sequence length="63" mass="6615">MVSGGSYGSSYGGNGYRNSYAPPNRPAQDRQARGRTYSDICQVFGRPGINTGSASGVFCPYTG</sequence>
<dbReference type="VEuPathDB" id="VectorBase:PPAI007752"/>
<dbReference type="Proteomes" id="UP000092462">
    <property type="component" value="Unassembled WGS sequence"/>
</dbReference>
<evidence type="ECO:0000256" key="1">
    <source>
        <dbReference type="SAM" id="MobiDB-lite"/>
    </source>
</evidence>